<keyword evidence="1" id="KW-0472">Membrane</keyword>
<dbReference type="EMBL" id="JBHSHC010000033">
    <property type="protein sequence ID" value="MFC4766824.1"/>
    <property type="molecule type" value="Genomic_DNA"/>
</dbReference>
<dbReference type="RefSeq" id="WP_380024718.1">
    <property type="nucleotide sequence ID" value="NZ_JBHSHC010000033.1"/>
</dbReference>
<comment type="caution">
    <text evidence="2">The sequence shown here is derived from an EMBL/GenBank/DDBJ whole genome shotgun (WGS) entry which is preliminary data.</text>
</comment>
<feature type="transmembrane region" description="Helical" evidence="1">
    <location>
        <begin position="36"/>
        <end position="57"/>
    </location>
</feature>
<evidence type="ECO:0000313" key="2">
    <source>
        <dbReference type="EMBL" id="MFC4766824.1"/>
    </source>
</evidence>
<organism evidence="2 3">
    <name type="scientific">Effusibacillus consociatus</name>
    <dbReference type="NCBI Taxonomy" id="1117041"/>
    <lineage>
        <taxon>Bacteria</taxon>
        <taxon>Bacillati</taxon>
        <taxon>Bacillota</taxon>
        <taxon>Bacilli</taxon>
        <taxon>Bacillales</taxon>
        <taxon>Alicyclobacillaceae</taxon>
        <taxon>Effusibacillus</taxon>
    </lineage>
</organism>
<evidence type="ECO:0000313" key="3">
    <source>
        <dbReference type="Proteomes" id="UP001596002"/>
    </source>
</evidence>
<accession>A0ABV9PZ77</accession>
<keyword evidence="3" id="KW-1185">Reference proteome</keyword>
<sequence length="58" mass="6505">MRFVLVSLWGVVCVLAGDWILRKGIEFQQQGIRRGVWIQILAAIVTIGLPILVAFIVK</sequence>
<keyword evidence="1" id="KW-0812">Transmembrane</keyword>
<protein>
    <submittedName>
        <fullName evidence="2">Uncharacterized protein</fullName>
    </submittedName>
</protein>
<reference evidence="3" key="1">
    <citation type="journal article" date="2019" name="Int. J. Syst. Evol. Microbiol.">
        <title>The Global Catalogue of Microorganisms (GCM) 10K type strain sequencing project: providing services to taxonomists for standard genome sequencing and annotation.</title>
        <authorList>
            <consortium name="The Broad Institute Genomics Platform"/>
            <consortium name="The Broad Institute Genome Sequencing Center for Infectious Disease"/>
            <person name="Wu L."/>
            <person name="Ma J."/>
        </authorList>
    </citation>
    <scope>NUCLEOTIDE SEQUENCE [LARGE SCALE GENOMIC DNA]</scope>
    <source>
        <strain evidence="3">WYCCWR 12678</strain>
    </source>
</reference>
<keyword evidence="1" id="KW-1133">Transmembrane helix</keyword>
<name>A0ABV9PZ77_9BACL</name>
<proteinExistence type="predicted"/>
<gene>
    <name evidence="2" type="ORF">ACFO8Q_05510</name>
</gene>
<dbReference type="Proteomes" id="UP001596002">
    <property type="component" value="Unassembled WGS sequence"/>
</dbReference>
<evidence type="ECO:0000256" key="1">
    <source>
        <dbReference type="SAM" id="Phobius"/>
    </source>
</evidence>